<keyword evidence="3 6" id="KW-0812">Transmembrane</keyword>
<keyword evidence="2 6" id="KW-0813">Transport</keyword>
<feature type="transmembrane region" description="Helical" evidence="6">
    <location>
        <begin position="60"/>
        <end position="81"/>
    </location>
</feature>
<evidence type="ECO:0000313" key="8">
    <source>
        <dbReference type="EMBL" id="MBD2848534.1"/>
    </source>
</evidence>
<dbReference type="InterPro" id="IPR035906">
    <property type="entry name" value="MetI-like_sf"/>
</dbReference>
<evidence type="ECO:0000313" key="9">
    <source>
        <dbReference type="Proteomes" id="UP000621560"/>
    </source>
</evidence>
<protein>
    <submittedName>
        <fullName evidence="8">Sugar ABC transporter permease</fullName>
    </submittedName>
</protein>
<dbReference type="PANTHER" id="PTHR43496">
    <property type="entry name" value="PROTEIN LPLB"/>
    <property type="match status" value="1"/>
</dbReference>
<dbReference type="Gene3D" id="1.10.3720.10">
    <property type="entry name" value="MetI-like"/>
    <property type="match status" value="1"/>
</dbReference>
<dbReference type="SUPFAM" id="SSF161098">
    <property type="entry name" value="MetI-like"/>
    <property type="match status" value="1"/>
</dbReference>
<comment type="subcellular location">
    <subcellularLocation>
        <location evidence="6">Cell membrane</location>
        <topology evidence="6">Multi-pass membrane protein</topology>
    </subcellularLocation>
    <subcellularLocation>
        <location evidence="1">Membrane</location>
        <topology evidence="1">Multi-pass membrane protein</topology>
    </subcellularLocation>
</comment>
<dbReference type="AlphaFoldDB" id="A0A927GU43"/>
<evidence type="ECO:0000256" key="1">
    <source>
        <dbReference type="ARBA" id="ARBA00004141"/>
    </source>
</evidence>
<evidence type="ECO:0000256" key="3">
    <source>
        <dbReference type="ARBA" id="ARBA00022692"/>
    </source>
</evidence>
<dbReference type="GO" id="GO:0005886">
    <property type="term" value="C:plasma membrane"/>
    <property type="evidence" value="ECO:0007669"/>
    <property type="project" value="UniProtKB-SubCell"/>
</dbReference>
<evidence type="ECO:0000256" key="6">
    <source>
        <dbReference type="RuleBase" id="RU363032"/>
    </source>
</evidence>
<organism evidence="8 9">
    <name type="scientific">Paenibacillus sabuli</name>
    <dbReference type="NCBI Taxonomy" id="2772509"/>
    <lineage>
        <taxon>Bacteria</taxon>
        <taxon>Bacillati</taxon>
        <taxon>Bacillota</taxon>
        <taxon>Bacilli</taxon>
        <taxon>Bacillales</taxon>
        <taxon>Paenibacillaceae</taxon>
        <taxon>Paenibacillus</taxon>
    </lineage>
</organism>
<comment type="caution">
    <text evidence="8">The sequence shown here is derived from an EMBL/GenBank/DDBJ whole genome shotgun (WGS) entry which is preliminary data.</text>
</comment>
<comment type="similarity">
    <text evidence="6">Belongs to the binding-protein-dependent transport system permease family.</text>
</comment>
<accession>A0A927GU43</accession>
<gene>
    <name evidence="8" type="ORF">IDH44_25420</name>
</gene>
<evidence type="ECO:0000256" key="2">
    <source>
        <dbReference type="ARBA" id="ARBA00022448"/>
    </source>
</evidence>
<evidence type="ECO:0000256" key="5">
    <source>
        <dbReference type="ARBA" id="ARBA00023136"/>
    </source>
</evidence>
<dbReference type="Pfam" id="PF00528">
    <property type="entry name" value="BPD_transp_1"/>
    <property type="match status" value="1"/>
</dbReference>
<sequence>MIPGLLYYLIYKYVPMYGVIIAFQKYSLGKGIMGSAWVGLEHFRNFFTTHNAWLLIRNTLLLNAYELLIVFPAPIVLALLLNELRHVLFKRLVQTVSYLPHFISTVVIAGMLVNFLSPSTGIVNHLLMRFGIEPIFFMAEPQWFRTIYIGSELWQKVGWESILYLAAISGINPALYEAAKIDGAGRWQQVQHITLQGMIPVMVVLFMIKIGNIMEIGVQKVILLYNPLIYETADVINSFVYRRGLIQADFSFATAVGLFQSVIGLVLVVFFNRMAKKYTETSLW</sequence>
<dbReference type="InterPro" id="IPR000515">
    <property type="entry name" value="MetI-like"/>
</dbReference>
<dbReference type="GO" id="GO:0055085">
    <property type="term" value="P:transmembrane transport"/>
    <property type="evidence" value="ECO:0007669"/>
    <property type="project" value="InterPro"/>
</dbReference>
<keyword evidence="4 6" id="KW-1133">Transmembrane helix</keyword>
<dbReference type="Proteomes" id="UP000621560">
    <property type="component" value="Unassembled WGS sequence"/>
</dbReference>
<dbReference type="CDD" id="cd06261">
    <property type="entry name" value="TM_PBP2"/>
    <property type="match status" value="1"/>
</dbReference>
<evidence type="ECO:0000259" key="7">
    <source>
        <dbReference type="PROSITE" id="PS50928"/>
    </source>
</evidence>
<keyword evidence="9" id="KW-1185">Reference proteome</keyword>
<feature type="transmembrane region" description="Helical" evidence="6">
    <location>
        <begin position="101"/>
        <end position="123"/>
    </location>
</feature>
<dbReference type="PROSITE" id="PS50928">
    <property type="entry name" value="ABC_TM1"/>
    <property type="match status" value="1"/>
</dbReference>
<dbReference type="PANTHER" id="PTHR43496:SF1">
    <property type="entry name" value="POLYGALACTURONAN_RHAMNOGALACTURONAN TRANSPORT SYSTEM PERMEASE PROTEIN YTEP"/>
    <property type="match status" value="1"/>
</dbReference>
<feature type="domain" description="ABC transmembrane type-1" evidence="7">
    <location>
        <begin position="56"/>
        <end position="271"/>
    </location>
</feature>
<dbReference type="EMBL" id="JACXIZ010000073">
    <property type="protein sequence ID" value="MBD2848534.1"/>
    <property type="molecule type" value="Genomic_DNA"/>
</dbReference>
<feature type="transmembrane region" description="Helical" evidence="6">
    <location>
        <begin position="6"/>
        <end position="23"/>
    </location>
</feature>
<evidence type="ECO:0000256" key="4">
    <source>
        <dbReference type="ARBA" id="ARBA00022989"/>
    </source>
</evidence>
<feature type="transmembrane region" description="Helical" evidence="6">
    <location>
        <begin position="250"/>
        <end position="271"/>
    </location>
</feature>
<feature type="transmembrane region" description="Helical" evidence="6">
    <location>
        <begin position="193"/>
        <end position="214"/>
    </location>
</feature>
<name>A0A927GU43_9BACL</name>
<proteinExistence type="inferred from homology"/>
<keyword evidence="5 6" id="KW-0472">Membrane</keyword>
<reference evidence="8" key="1">
    <citation type="submission" date="2020-09" db="EMBL/GenBank/DDBJ databases">
        <title>A novel bacterium of genus Paenibacillus, isolated from South China Sea.</title>
        <authorList>
            <person name="Huang H."/>
            <person name="Mo K."/>
            <person name="Hu Y."/>
        </authorList>
    </citation>
    <scope>NUCLEOTIDE SEQUENCE</scope>
    <source>
        <strain evidence="8">IB182496</strain>
    </source>
</reference>